<dbReference type="EMBL" id="AP022588">
    <property type="protein sequence ID" value="BBY28162.1"/>
    <property type="molecule type" value="Genomic_DNA"/>
</dbReference>
<evidence type="ECO:0000313" key="2">
    <source>
        <dbReference type="EMBL" id="BBY28162.1"/>
    </source>
</evidence>
<dbReference type="AlphaFoldDB" id="A0A7I7QPL7"/>
<evidence type="ECO:0008006" key="4">
    <source>
        <dbReference type="Google" id="ProtNLM"/>
    </source>
</evidence>
<reference evidence="2 3" key="1">
    <citation type="journal article" date="2019" name="Emerg. Microbes Infect.">
        <title>Comprehensive subspecies identification of 175 nontuberculous mycobacteria species based on 7547 genomic profiles.</title>
        <authorList>
            <person name="Matsumoto Y."/>
            <person name="Kinjo T."/>
            <person name="Motooka D."/>
            <person name="Nabeya D."/>
            <person name="Jung N."/>
            <person name="Uechi K."/>
            <person name="Horii T."/>
            <person name="Iida T."/>
            <person name="Fujita J."/>
            <person name="Nakamura S."/>
        </authorList>
    </citation>
    <scope>NUCLEOTIDE SEQUENCE [LARGE SCALE GENOMIC DNA]</scope>
    <source>
        <strain evidence="2 3">JCM 17899</strain>
    </source>
</reference>
<protein>
    <recommendedName>
        <fullName evidence="4">Zinc-binding protein</fullName>
    </recommendedName>
</protein>
<sequence>MTDLAETADLVSRLLITHGPLATDEIVSRLRADGVAVPAPVVQVEMFAPVGELVDGRWAWLPAVLAGRVFTHRLTAEELTHDLLTVSPDLDAITRLCEYPQYEALADGTPLRVVMDDYDDDDVLDERGIPPTIFGEGGALLLPSGALSEMAVSVGDIVGVRLSDAGLVVERVPAVDTSTDVAATLTAALNPDSPTSPDSAVWTMCLESPTLFTSPLPPLADIIADAGLQHDVSCIAPPGFDIPSWRSGVQSEFLAQHYGLAVSDAVALQTLVGACEQLDGAFAAADLPDGDSLPDLAHQEDLVDVGSALSNPLLAVLVLDETVGHGVDPAALARLAEMLEPRVSRGAKTACRWLRAAALEHMGDVEDAEREYLAAESMDTEFWPTLLDLARFASDRGDAERGLALLRRAGAEEDDPLFQLLLKHRATPRADVGRNDACWCGSGRKYKKCHLGNDQLPLRDRAAWLYSKACQHVFHSPWTELLDEVTDVRGEYDDPEALEPPSFDDPLPIDVVLFEGGAFGDFLAKRGALLPDDERLLAEQWLLVDRSVFEVEQVHRGRSVTVRDVRTGDVDEVAERVASGQLKAGQLICARVLPIGDGVQFFGGIEPLALHDRNPLVELLDSEPDPVELVEFLTRRFAPPTLVNTEGDLLMMCEATFRIKDAARLVTALDDAFDRITADGSPVWCDQVTNQGMERVRATMTVDADTLTVTTNSEAQMDRVLESLSRLDASLSLTSDTRTPLDDFRKLSPTTPSTATEPDDPEVAAALDVVVRGYEAAWLDQRIPALDGYTPRQAAADPTRRGDVVKLLDGFPGLPGGMNADRLRTALGL</sequence>
<dbReference type="RefSeq" id="WP_163796935.1">
    <property type="nucleotide sequence ID" value="NZ_AP022588.1"/>
</dbReference>
<evidence type="ECO:0000256" key="1">
    <source>
        <dbReference type="SAM" id="MobiDB-lite"/>
    </source>
</evidence>
<keyword evidence="3" id="KW-1185">Reference proteome</keyword>
<organism evidence="2 3">
    <name type="scientific">Mycolicibacterium sediminis</name>
    <dbReference type="NCBI Taxonomy" id="1286180"/>
    <lineage>
        <taxon>Bacteria</taxon>
        <taxon>Bacillati</taxon>
        <taxon>Actinomycetota</taxon>
        <taxon>Actinomycetes</taxon>
        <taxon>Mycobacteriales</taxon>
        <taxon>Mycobacteriaceae</taxon>
        <taxon>Mycolicibacterium</taxon>
    </lineage>
</organism>
<dbReference type="Gene3D" id="3.10.450.50">
    <property type="match status" value="1"/>
</dbReference>
<dbReference type="Proteomes" id="UP000467193">
    <property type="component" value="Chromosome"/>
</dbReference>
<proteinExistence type="predicted"/>
<dbReference type="Pfam" id="PF02810">
    <property type="entry name" value="SEC-C"/>
    <property type="match status" value="1"/>
</dbReference>
<gene>
    <name evidence="2" type="ORF">MSEDJ_22580</name>
</gene>
<evidence type="ECO:0000313" key="3">
    <source>
        <dbReference type="Proteomes" id="UP000467193"/>
    </source>
</evidence>
<dbReference type="InterPro" id="IPR004027">
    <property type="entry name" value="SEC_C_motif"/>
</dbReference>
<dbReference type="KEGG" id="msei:MSEDJ_22580"/>
<accession>A0A7I7QPL7</accession>
<feature type="region of interest" description="Disordered" evidence="1">
    <location>
        <begin position="738"/>
        <end position="759"/>
    </location>
</feature>
<dbReference type="SUPFAM" id="SSF103642">
    <property type="entry name" value="Sec-C motif"/>
    <property type="match status" value="1"/>
</dbReference>
<name>A0A7I7QPL7_9MYCO</name>